<feature type="transmembrane region" description="Helical" evidence="5">
    <location>
        <begin position="202"/>
        <end position="222"/>
    </location>
</feature>
<dbReference type="InterPro" id="IPR002781">
    <property type="entry name" value="TM_pro_TauE-like"/>
</dbReference>
<keyword evidence="2 5" id="KW-0812">Transmembrane</keyword>
<keyword evidence="4 5" id="KW-0472">Membrane</keyword>
<comment type="subcellular location">
    <subcellularLocation>
        <location evidence="5">Cell membrane</location>
        <topology evidence="5">Multi-pass membrane protein</topology>
    </subcellularLocation>
    <subcellularLocation>
        <location evidence="1">Membrane</location>
        <topology evidence="1">Multi-pass membrane protein</topology>
    </subcellularLocation>
</comment>
<evidence type="ECO:0000256" key="5">
    <source>
        <dbReference type="RuleBase" id="RU363041"/>
    </source>
</evidence>
<feature type="transmembrane region" description="Helical" evidence="5">
    <location>
        <begin position="102"/>
        <end position="124"/>
    </location>
</feature>
<evidence type="ECO:0000256" key="3">
    <source>
        <dbReference type="ARBA" id="ARBA00022989"/>
    </source>
</evidence>
<dbReference type="OrthoDB" id="1805238at2"/>
<gene>
    <name evidence="6" type="ORF">SAMN02745218_00554</name>
</gene>
<keyword evidence="3 5" id="KW-1133">Transmembrane helix</keyword>
<dbReference type="AlphaFoldDB" id="A0A1M4US31"/>
<evidence type="ECO:0000256" key="2">
    <source>
        <dbReference type="ARBA" id="ARBA00022692"/>
    </source>
</evidence>
<protein>
    <recommendedName>
        <fullName evidence="5">Probable membrane transporter protein</fullName>
    </recommendedName>
</protein>
<accession>A0A1M4US31</accession>
<proteinExistence type="inferred from homology"/>
<sequence>MNPALCFLTGIAGGYLLRAGGPAYRLLTVPLLIIIGFPLPAAVAIGILLNAAGKLKLIYQPDITRQALKRTGITISAVTIPFILTGKQLLLWLDTMLQGKGFILFIYSIILLTAALIAGGRYWWYYHHSLPRDASQTLPSVPLLKKNPLAVPGFAFPRYLTIGRTGLVGALLGLGTGLLGLNTRTFLEPLLMYITGLPRRRAHATASFILYLTGAFALLIYLPDLFTFPGSGATITYLCCGYLVGYIQFRHHHWKLQQNPENNITFACWGFSSAIILLGSLASGLTPAYTIMLMLGPALATMINLFLNHTFQKNF</sequence>
<dbReference type="RefSeq" id="WP_073163017.1">
    <property type="nucleotide sequence ID" value="NZ_FQUW01000007.1"/>
</dbReference>
<organism evidence="6 7">
    <name type="scientific">Desulfofundulus australicus DSM 11792</name>
    <dbReference type="NCBI Taxonomy" id="1121425"/>
    <lineage>
        <taxon>Bacteria</taxon>
        <taxon>Bacillati</taxon>
        <taxon>Bacillota</taxon>
        <taxon>Clostridia</taxon>
        <taxon>Eubacteriales</taxon>
        <taxon>Peptococcaceae</taxon>
        <taxon>Desulfofundulus</taxon>
    </lineage>
</organism>
<keyword evidence="7" id="KW-1185">Reference proteome</keyword>
<feature type="transmembrane region" description="Helical" evidence="5">
    <location>
        <begin position="288"/>
        <end position="307"/>
    </location>
</feature>
<dbReference type="GO" id="GO:0005886">
    <property type="term" value="C:plasma membrane"/>
    <property type="evidence" value="ECO:0007669"/>
    <property type="project" value="UniProtKB-SubCell"/>
</dbReference>
<dbReference type="EMBL" id="FQUW01000007">
    <property type="protein sequence ID" value="SHE59478.1"/>
    <property type="molecule type" value="Genomic_DNA"/>
</dbReference>
<evidence type="ECO:0000256" key="4">
    <source>
        <dbReference type="ARBA" id="ARBA00023136"/>
    </source>
</evidence>
<dbReference type="Proteomes" id="UP000184196">
    <property type="component" value="Unassembled WGS sequence"/>
</dbReference>
<name>A0A1M4US31_9FIRM</name>
<feature type="transmembrane region" description="Helical" evidence="5">
    <location>
        <begin position="228"/>
        <end position="249"/>
    </location>
</feature>
<keyword evidence="5" id="KW-1003">Cell membrane</keyword>
<feature type="transmembrane region" description="Helical" evidence="5">
    <location>
        <begin position="261"/>
        <end position="282"/>
    </location>
</feature>
<evidence type="ECO:0000313" key="7">
    <source>
        <dbReference type="Proteomes" id="UP000184196"/>
    </source>
</evidence>
<evidence type="ECO:0000313" key="6">
    <source>
        <dbReference type="EMBL" id="SHE59478.1"/>
    </source>
</evidence>
<comment type="similarity">
    <text evidence="5">Belongs to the 4-toluene sulfonate uptake permease (TSUP) (TC 2.A.102) family.</text>
</comment>
<reference evidence="7" key="1">
    <citation type="submission" date="2016-11" db="EMBL/GenBank/DDBJ databases">
        <authorList>
            <person name="Varghese N."/>
            <person name="Submissions S."/>
        </authorList>
    </citation>
    <scope>NUCLEOTIDE SEQUENCE [LARGE SCALE GENOMIC DNA]</scope>
    <source>
        <strain evidence="7">DSM 11792</strain>
    </source>
</reference>
<feature type="transmembrane region" description="Helical" evidence="5">
    <location>
        <begin position="29"/>
        <end position="51"/>
    </location>
</feature>
<dbReference type="Pfam" id="PF01925">
    <property type="entry name" value="TauE"/>
    <property type="match status" value="1"/>
</dbReference>
<evidence type="ECO:0000256" key="1">
    <source>
        <dbReference type="ARBA" id="ARBA00004141"/>
    </source>
</evidence>